<dbReference type="PROSITE" id="PS00012">
    <property type="entry name" value="PHOSPHOPANTETHEINE"/>
    <property type="match status" value="1"/>
</dbReference>
<dbReference type="PANTHER" id="PTHR43775">
    <property type="entry name" value="FATTY ACID SYNTHASE"/>
    <property type="match status" value="1"/>
</dbReference>
<feature type="region of interest" description="Disordered" evidence="9">
    <location>
        <begin position="448"/>
        <end position="467"/>
    </location>
</feature>
<dbReference type="InterPro" id="IPR013217">
    <property type="entry name" value="Methyltransf_12"/>
</dbReference>
<dbReference type="Pfam" id="PF21089">
    <property type="entry name" value="PKS_DH_N"/>
    <property type="match status" value="1"/>
</dbReference>
<dbReference type="Pfam" id="PF08242">
    <property type="entry name" value="Methyltransf_12"/>
    <property type="match status" value="1"/>
</dbReference>
<dbReference type="InterPro" id="IPR001227">
    <property type="entry name" value="Ac_transferase_dom_sf"/>
</dbReference>
<dbReference type="PANTHER" id="PTHR43775:SF29">
    <property type="entry name" value="ASPERFURANONE POLYKETIDE SYNTHASE AFOG-RELATED"/>
    <property type="match status" value="1"/>
</dbReference>
<keyword evidence="14" id="KW-1185">Reference proteome</keyword>
<dbReference type="InterPro" id="IPR049552">
    <property type="entry name" value="PKS_DH_N"/>
</dbReference>
<dbReference type="InterPro" id="IPR020806">
    <property type="entry name" value="PKS_PP-bd"/>
</dbReference>
<dbReference type="InterPro" id="IPR036291">
    <property type="entry name" value="NAD(P)-bd_dom_sf"/>
</dbReference>
<feature type="domain" description="Carrier" evidence="10">
    <location>
        <begin position="2445"/>
        <end position="2522"/>
    </location>
</feature>
<keyword evidence="2" id="KW-0597">Phosphoprotein</keyword>
<dbReference type="InterPro" id="IPR016035">
    <property type="entry name" value="Acyl_Trfase/lysoPLipase"/>
</dbReference>
<dbReference type="SUPFAM" id="SSF51735">
    <property type="entry name" value="NAD(P)-binding Rossmann-fold domains"/>
    <property type="match status" value="2"/>
</dbReference>
<dbReference type="SMART" id="SM00829">
    <property type="entry name" value="PKS_ER"/>
    <property type="match status" value="1"/>
</dbReference>
<dbReference type="InterPro" id="IPR029063">
    <property type="entry name" value="SAM-dependent_MTases_sf"/>
</dbReference>
<dbReference type="Gene3D" id="3.40.47.10">
    <property type="match status" value="1"/>
</dbReference>
<dbReference type="Pfam" id="PF00698">
    <property type="entry name" value="Acyl_transf_1"/>
    <property type="match status" value="1"/>
</dbReference>
<dbReference type="GeneID" id="98149117"/>
<dbReference type="SUPFAM" id="SSF53335">
    <property type="entry name" value="S-adenosyl-L-methionine-dependent methyltransferases"/>
    <property type="match status" value="1"/>
</dbReference>
<dbReference type="Pfam" id="PF22621">
    <property type="entry name" value="CurL-like_PKS_C"/>
    <property type="match status" value="1"/>
</dbReference>
<dbReference type="Gene3D" id="3.90.180.10">
    <property type="entry name" value="Medium-chain alcohol dehydrogenases, catalytic domain"/>
    <property type="match status" value="1"/>
</dbReference>
<dbReference type="InterPro" id="IPR042104">
    <property type="entry name" value="PKS_dehydratase_sf"/>
</dbReference>
<evidence type="ECO:0000313" key="13">
    <source>
        <dbReference type="EMBL" id="KAL2860774.1"/>
    </source>
</evidence>
<evidence type="ECO:0000256" key="6">
    <source>
        <dbReference type="ARBA" id="ARBA00023268"/>
    </source>
</evidence>
<dbReference type="CDD" id="cd05195">
    <property type="entry name" value="enoyl_red"/>
    <property type="match status" value="1"/>
</dbReference>
<dbReference type="Gene3D" id="3.40.50.150">
    <property type="entry name" value="Vaccinia Virus protein VP39"/>
    <property type="match status" value="1"/>
</dbReference>
<dbReference type="PROSITE" id="PS50075">
    <property type="entry name" value="CARRIER"/>
    <property type="match status" value="1"/>
</dbReference>
<dbReference type="Pfam" id="PF13602">
    <property type="entry name" value="ADH_zinc_N_2"/>
    <property type="match status" value="1"/>
</dbReference>
<dbReference type="SUPFAM" id="SSF47336">
    <property type="entry name" value="ACP-like"/>
    <property type="match status" value="1"/>
</dbReference>
<evidence type="ECO:0000256" key="3">
    <source>
        <dbReference type="ARBA" id="ARBA00022679"/>
    </source>
</evidence>
<dbReference type="InterPro" id="IPR009081">
    <property type="entry name" value="PP-bd_ACP"/>
</dbReference>
<dbReference type="InterPro" id="IPR020843">
    <property type="entry name" value="ER"/>
</dbReference>
<dbReference type="SUPFAM" id="SSF55048">
    <property type="entry name" value="Probable ACP-binding domain of malonyl-CoA ACP transacylase"/>
    <property type="match status" value="1"/>
</dbReference>
<dbReference type="CDD" id="cd02440">
    <property type="entry name" value="AdoMet_MTases"/>
    <property type="match status" value="1"/>
</dbReference>
<proteinExistence type="predicted"/>
<feature type="region of interest" description="C-terminal hotdog fold" evidence="8">
    <location>
        <begin position="1106"/>
        <end position="1258"/>
    </location>
</feature>
<keyword evidence="1" id="KW-0596">Phosphopantetheine</keyword>
<dbReference type="PROSITE" id="PS52019">
    <property type="entry name" value="PKS_MFAS_DH"/>
    <property type="match status" value="1"/>
</dbReference>
<dbReference type="PROSITE" id="PS52004">
    <property type="entry name" value="KS3_2"/>
    <property type="match status" value="1"/>
</dbReference>
<keyword evidence="6" id="KW-0511">Multifunctional enzyme</keyword>
<dbReference type="InterPro" id="IPR049900">
    <property type="entry name" value="PKS_mFAS_DH"/>
</dbReference>
<evidence type="ECO:0008006" key="15">
    <source>
        <dbReference type="Google" id="ProtNLM"/>
    </source>
</evidence>
<keyword evidence="4" id="KW-0521">NADP</keyword>
<dbReference type="InterPro" id="IPR036736">
    <property type="entry name" value="ACP-like_sf"/>
</dbReference>
<dbReference type="Gene3D" id="3.30.70.3290">
    <property type="match status" value="1"/>
</dbReference>
<dbReference type="InterPro" id="IPR016039">
    <property type="entry name" value="Thiolase-like"/>
</dbReference>
<dbReference type="PROSITE" id="PS00606">
    <property type="entry name" value="KS3_1"/>
    <property type="match status" value="1"/>
</dbReference>
<dbReference type="Gene3D" id="3.10.129.110">
    <property type="entry name" value="Polyketide synthase dehydratase"/>
    <property type="match status" value="1"/>
</dbReference>
<dbReference type="InterPro" id="IPR014043">
    <property type="entry name" value="Acyl_transferase_dom"/>
</dbReference>
<evidence type="ECO:0000259" key="12">
    <source>
        <dbReference type="PROSITE" id="PS52019"/>
    </source>
</evidence>
<dbReference type="SUPFAM" id="SSF52151">
    <property type="entry name" value="FabD/lysophospholipase-like"/>
    <property type="match status" value="1"/>
</dbReference>
<keyword evidence="3" id="KW-0808">Transferase</keyword>
<dbReference type="Pfam" id="PF08240">
    <property type="entry name" value="ADH_N"/>
    <property type="match status" value="1"/>
</dbReference>
<keyword evidence="7" id="KW-0012">Acyltransferase</keyword>
<dbReference type="SMART" id="SM00826">
    <property type="entry name" value="PKS_DH"/>
    <property type="match status" value="1"/>
</dbReference>
<dbReference type="InterPro" id="IPR049551">
    <property type="entry name" value="PKS_DH_C"/>
</dbReference>
<feature type="domain" description="PKS/mFAS DH" evidence="12">
    <location>
        <begin position="955"/>
        <end position="1258"/>
    </location>
</feature>
<evidence type="ECO:0000256" key="4">
    <source>
        <dbReference type="ARBA" id="ARBA00022857"/>
    </source>
</evidence>
<evidence type="ECO:0000256" key="8">
    <source>
        <dbReference type="PROSITE-ProRule" id="PRU01363"/>
    </source>
</evidence>
<comment type="caution">
    <text evidence="13">The sequence shown here is derived from an EMBL/GenBank/DDBJ whole genome shotgun (WGS) entry which is preliminary data.</text>
</comment>
<dbReference type="InterPro" id="IPR020807">
    <property type="entry name" value="PKS_DH"/>
</dbReference>
<dbReference type="InterPro" id="IPR018201">
    <property type="entry name" value="Ketoacyl_synth_AS"/>
</dbReference>
<evidence type="ECO:0000259" key="10">
    <source>
        <dbReference type="PROSITE" id="PS50075"/>
    </source>
</evidence>
<dbReference type="SUPFAM" id="SSF53901">
    <property type="entry name" value="Thiolase-like"/>
    <property type="match status" value="1"/>
</dbReference>
<organism evidence="13 14">
    <name type="scientific">Aspergillus lucknowensis</name>
    <dbReference type="NCBI Taxonomy" id="176173"/>
    <lineage>
        <taxon>Eukaryota</taxon>
        <taxon>Fungi</taxon>
        <taxon>Dikarya</taxon>
        <taxon>Ascomycota</taxon>
        <taxon>Pezizomycotina</taxon>
        <taxon>Eurotiomycetes</taxon>
        <taxon>Eurotiomycetidae</taxon>
        <taxon>Eurotiales</taxon>
        <taxon>Aspergillaceae</taxon>
        <taxon>Aspergillus</taxon>
        <taxon>Aspergillus subgen. Nidulantes</taxon>
    </lineage>
</organism>
<evidence type="ECO:0000256" key="1">
    <source>
        <dbReference type="ARBA" id="ARBA00022450"/>
    </source>
</evidence>
<evidence type="ECO:0000256" key="5">
    <source>
        <dbReference type="ARBA" id="ARBA00023002"/>
    </source>
</evidence>
<dbReference type="Pfam" id="PF14765">
    <property type="entry name" value="PS-DH"/>
    <property type="match status" value="1"/>
</dbReference>
<dbReference type="InterPro" id="IPR006162">
    <property type="entry name" value="Ppantetheine_attach_site"/>
</dbReference>
<dbReference type="Gene3D" id="3.40.366.10">
    <property type="entry name" value="Malonyl-Coenzyme A Acyl Carrier Protein, domain 2"/>
    <property type="match status" value="1"/>
</dbReference>
<feature type="active site" description="Proton acceptor; for dehydratase activity" evidence="8">
    <location>
        <position position="986"/>
    </location>
</feature>
<dbReference type="Gene3D" id="3.40.50.720">
    <property type="entry name" value="NAD(P)-binding Rossmann-like Domain"/>
    <property type="match status" value="2"/>
</dbReference>
<feature type="region of interest" description="N-terminal hotdog fold" evidence="8">
    <location>
        <begin position="955"/>
        <end position="1086"/>
    </location>
</feature>
<evidence type="ECO:0000256" key="7">
    <source>
        <dbReference type="ARBA" id="ARBA00023315"/>
    </source>
</evidence>
<name>A0ABR4L9D3_9EURO</name>
<dbReference type="Gene3D" id="1.10.1200.10">
    <property type="entry name" value="ACP-like"/>
    <property type="match status" value="1"/>
</dbReference>
<feature type="active site" description="Proton donor; for dehydratase activity" evidence="8">
    <location>
        <position position="1169"/>
    </location>
</feature>
<dbReference type="Pfam" id="PF00109">
    <property type="entry name" value="ketoacyl-synt"/>
    <property type="match status" value="1"/>
</dbReference>
<dbReference type="RefSeq" id="XP_070880668.1">
    <property type="nucleotide sequence ID" value="XM_071034045.1"/>
</dbReference>
<sequence>MSPIAVVGVAYRVPGIGRKGLYEFLSDGKSAFSRVPKDRFEQEAYHFKNPEKGGVFSPDGAHFLPDDIYAFDAAFYSMTAEEVKSVDPQHRMMLECAFEAAENAGIPLSELYGSNTGVFATTDRCGYGEQLLSDLPTTTKYSVFGVASSMAANRVSYFMGLKGPSVSLDAACSSSLYAVHLACQSLRMMECNAAFVGAASLRVNPHLMVALDSMGALSPDGKCYSYDSRRNGFGVGEGGACLILKRLEDALAAGDAIQAVIRHTSCNHSGHTRGITMPSQLAQEDVLRRVHEEVGLKASDTGFVEGHGTGTGAGDPVEGAAIAHVMADDRAGPVYIGSVKSNFGHLLNASGMVSVVKGILMLRHATILPNSGFKEMSPELDALKLKVAQMPIPWSSETARRVCVTNFGFGGSNAALLLEEFKYGPLRTNGCVESGAVNGLDRLPSDEQENTNGHLLPPSRTKNGVHITRSSHNSSQRLFVFSAKSEKSLVSFWSSLTSYLKELPLSATTDAFLTDLSFTLGQRRTHFSHRFGLVADSVESLIQQLSSLKESSIRKARPVQELVSVFVFTGQGAQDAAMAAELYEYEPFAAALLSAERYLQEFGASWSLAEELRKSDGEGSRIGDAEISQPACTAVQLGLVALLHSWGISPAIVGGHSSGEIAAAYAAGFVSFRTAMALAFFRGKAAVELREKRQAPLGGMVALGADVNTATRLLESTAKVGRAGIAAINSSNSVTISGDMAAISSVSQIAAAQGIFNRMLKVDVAYHSHHMKLVAASYQAAIEPFCDAEQTQNGVENKTTFFSSVTGLEECANTVKGASYWVKNLVSPVRFSQAIESILSHEGPDGRVAIAVIELGPHAALKGPIKQTLQSMDETRATYLPTLLRGTDGTKALLDLAGQMFMLGSSLNFAALNRTLLKNAHVLTDLPSYQWKKDARYVRKSPRSAQELHPGHTYNPLLGWKMPSAGNEHIFRQVFSLDEMPWIRDHNVAGDVVFPFVGFVRLAVEALRAISQEVVSSSLIRELHVKSNLMVNKDQVVDMTTKLRKAEMGMGTFSSTIWAFEVMTWTESAGWILHAHGRIESDTMDFTKAGSPTQKKAEKVLRMAVPTAEDAASEYQRIQESGISLGPTFRNMTTLWTAPGVAVHETVSPQIDQESFQGSQAAVDVVTLDSVLHSARCTIFGDEKQSAFVPVSSSRLRLSMIPATAGQKFTTVGHRVHFEKKSGLAQGHFVVFAITGSGRVPHLELDMTFQRLTQSDATVSNNSTKQELPEGFYESLVPHFGFIEGNMLADMLADKGSDATQLLMGRKLSAISRHFAAHALKTAADDNQLPMPSHFTKFLRWAEGLVREVDDLDVTPQLIDEASKSSSAGELLCAVGEAIPEILRGKVQTLEIMTKDGLLTRFYEESMAMRRSNEALSRYIAGLGEINPNLRILEVGAGTGAATLPILKALSEENNDSPPNFSSYVFTDISSGFFENARQKLSQWPQLIYQKLDITRDPAEQGIEVGTYDLVVAVDVLHATPDIKTTIQNVRTLLKPGTGKLGIVEHADNNDPAVLVFGLLPGWWLASDEYRTLESGPLMSQDRWHQVLTCTGFSGVEGAIDCGAASTFWTRRVEEGHNDSGFSSPSNTLDSVTICGPLATPEDRKLAEVVGQAVSQSLHIPTPRIQSLSELHDAPDSFCVFIDSAKRSFLASIASEDEFSKLKSVLLKPRGLLWVTPENDCPEYARIKGMLRILRLEDTARKLLHVADIPLDPPQGAASVIAQLTLSLVEDMAPTAFREQDFVWHKGILHVPRLRRLRETTEAFALEAGASICKKQEIWTRRGPENALRLSIHNTDNLDSIYFEQQNLSRTGLDDDEILVQVDAVGISFKDVQTCLGTIPWSPPGCEGAGTVVQVGAKVSHVQAGDRVLYVMSGGGFSTYVRIRDLFARRVPQGIPTEVAASLPAAYMTALVCLDNVAQIKPGESVLVHAASGAVGQACINIAQSRGAVVFATAGSVEKRDFLHRTFAIPESRIYSSRTPEFREQLLNETDGKGVDVVINCLSGQLLQETWSLIAEFGRFIEIGKEDMLENSHLSMRNFLPNVTFATVSLDRYFPKRPEILQEYLVKIVDMIENKVIKPIQPVTKVPVSEIQAGFRKLQSGQNIGKIVAIMGPNERVMVECRSPLQQQDKLLQANATYLITGGTGGIGRAIVPMLLDNGAASIILLGRSGNSHPDVAKLIEAYDRPENGVHVRAIPCDIASRASLCASLDTIKDLPPVRGVIHGALYLRDSIFMNATFEDWRNINGPKIDGAWHLHEVLPSLDFFVALASSNGVVGHVGQSIYAGTSTFLDALAKYRTRQGSPSVSIDLPIIDDVGYVAQRDGLRSKVMKQNVGIKLSLSQVLAAVKGAIIGASSGLNHDSRAIVYVREDYEENEGWEGRSHYLTAARRKNAPEKARYTQGVGISSDEDVLETLCSKVSAIMMIDREDVTPSRKLSEYGLDSLVAVELRNWIRREFGVDLALEHFIDAEHLQALADQIGSSLGKMQNSSA</sequence>
<dbReference type="InterPro" id="IPR050091">
    <property type="entry name" value="PKS_NRPS_Biosynth_Enz"/>
</dbReference>
<accession>A0ABR4L9D3</accession>
<dbReference type="Pfam" id="PF02801">
    <property type="entry name" value="Ketoacyl-synt_C"/>
    <property type="match status" value="1"/>
</dbReference>
<dbReference type="CDD" id="cd00833">
    <property type="entry name" value="PKS"/>
    <property type="match status" value="1"/>
</dbReference>
<dbReference type="InterPro" id="IPR011032">
    <property type="entry name" value="GroES-like_sf"/>
</dbReference>
<dbReference type="InterPro" id="IPR016036">
    <property type="entry name" value="Malonyl_transacylase_ACP-bd"/>
</dbReference>
<dbReference type="SMART" id="SM00822">
    <property type="entry name" value="PKS_KR"/>
    <property type="match status" value="1"/>
</dbReference>
<keyword evidence="5" id="KW-0560">Oxidoreductase</keyword>
<dbReference type="InterPro" id="IPR014030">
    <property type="entry name" value="Ketoacyl_synth_N"/>
</dbReference>
<dbReference type="Pfam" id="PF00550">
    <property type="entry name" value="PP-binding"/>
    <property type="match status" value="1"/>
</dbReference>
<evidence type="ECO:0000313" key="14">
    <source>
        <dbReference type="Proteomes" id="UP001610432"/>
    </source>
</evidence>
<gene>
    <name evidence="13" type="ORF">BJX67DRAFT_386330</name>
</gene>
<dbReference type="SMART" id="SM00823">
    <property type="entry name" value="PKS_PP"/>
    <property type="match status" value="1"/>
</dbReference>
<dbReference type="InterPro" id="IPR057326">
    <property type="entry name" value="KR_dom"/>
</dbReference>
<evidence type="ECO:0000259" key="11">
    <source>
        <dbReference type="PROSITE" id="PS52004"/>
    </source>
</evidence>
<feature type="domain" description="Ketosynthase family 3 (KS3)" evidence="11">
    <location>
        <begin position="1"/>
        <end position="420"/>
    </location>
</feature>
<dbReference type="InterPro" id="IPR013968">
    <property type="entry name" value="PKS_KR"/>
</dbReference>
<dbReference type="Pfam" id="PF08659">
    <property type="entry name" value="KR"/>
    <property type="match status" value="1"/>
</dbReference>
<dbReference type="SUPFAM" id="SSF50129">
    <property type="entry name" value="GroES-like"/>
    <property type="match status" value="1"/>
</dbReference>
<dbReference type="Proteomes" id="UP001610432">
    <property type="component" value="Unassembled WGS sequence"/>
</dbReference>
<dbReference type="SMART" id="SM00827">
    <property type="entry name" value="PKS_AT"/>
    <property type="match status" value="1"/>
</dbReference>
<dbReference type="InterPro" id="IPR020841">
    <property type="entry name" value="PKS_Beta-ketoAc_synthase_dom"/>
</dbReference>
<dbReference type="InterPro" id="IPR013154">
    <property type="entry name" value="ADH-like_N"/>
</dbReference>
<evidence type="ECO:0000256" key="9">
    <source>
        <dbReference type="SAM" id="MobiDB-lite"/>
    </source>
</evidence>
<dbReference type="SMART" id="SM00825">
    <property type="entry name" value="PKS_KS"/>
    <property type="match status" value="1"/>
</dbReference>
<reference evidence="13 14" key="1">
    <citation type="submission" date="2024-07" db="EMBL/GenBank/DDBJ databases">
        <title>Section-level genome sequencing and comparative genomics of Aspergillus sections Usti and Cavernicolus.</title>
        <authorList>
            <consortium name="Lawrence Berkeley National Laboratory"/>
            <person name="Nybo J.L."/>
            <person name="Vesth T.C."/>
            <person name="Theobald S."/>
            <person name="Frisvad J.C."/>
            <person name="Larsen T.O."/>
            <person name="Kjaerboelling I."/>
            <person name="Rothschild-Mancinelli K."/>
            <person name="Lyhne E.K."/>
            <person name="Kogle M.E."/>
            <person name="Barry K."/>
            <person name="Clum A."/>
            <person name="Na H."/>
            <person name="Ledsgaard L."/>
            <person name="Lin J."/>
            <person name="Lipzen A."/>
            <person name="Kuo A."/>
            <person name="Riley R."/>
            <person name="Mondo S."/>
            <person name="Labutti K."/>
            <person name="Haridas S."/>
            <person name="Pangalinan J."/>
            <person name="Salamov A.A."/>
            <person name="Simmons B.A."/>
            <person name="Magnuson J.K."/>
            <person name="Chen J."/>
            <person name="Drula E."/>
            <person name="Henrissat B."/>
            <person name="Wiebenga A."/>
            <person name="Lubbers R.J."/>
            <person name="Gomes A.C."/>
            <person name="Macurrencykelacurrency M.R."/>
            <person name="Stajich J."/>
            <person name="Grigoriev I.V."/>
            <person name="Mortensen U.H."/>
            <person name="De Vries R.P."/>
            <person name="Baker S.E."/>
            <person name="Andersen M.R."/>
        </authorList>
    </citation>
    <scope>NUCLEOTIDE SEQUENCE [LARGE SCALE GENOMIC DNA]</scope>
    <source>
        <strain evidence="13 14">CBS 449.75</strain>
    </source>
</reference>
<dbReference type="InterPro" id="IPR014031">
    <property type="entry name" value="Ketoacyl_synth_C"/>
</dbReference>
<evidence type="ECO:0000256" key="2">
    <source>
        <dbReference type="ARBA" id="ARBA00022553"/>
    </source>
</evidence>
<dbReference type="EMBL" id="JBFXLQ010000085">
    <property type="protein sequence ID" value="KAL2860774.1"/>
    <property type="molecule type" value="Genomic_DNA"/>
</dbReference>
<protein>
    <recommendedName>
        <fullName evidence="15">Polyketide synthase</fullName>
    </recommendedName>
</protein>